<protein>
    <submittedName>
        <fullName evidence="11">ABC transporter ATP-binding protein</fullName>
    </submittedName>
</protein>
<dbReference type="Gene3D" id="3.40.50.300">
    <property type="entry name" value="P-loop containing nucleotide triphosphate hydrolases"/>
    <property type="match status" value="1"/>
</dbReference>
<name>A0ABV3IAA5_9BACI</name>
<feature type="transmembrane region" description="Helical" evidence="8">
    <location>
        <begin position="49"/>
        <end position="72"/>
    </location>
</feature>
<keyword evidence="5 8" id="KW-1133">Transmembrane helix</keyword>
<keyword evidence="4 11" id="KW-0067">ATP-binding</keyword>
<evidence type="ECO:0000313" key="11">
    <source>
        <dbReference type="EMBL" id="MEV4911210.1"/>
    </source>
</evidence>
<organism evidence="11 12">
    <name type="scientific">Bacillus proteolyticus</name>
    <dbReference type="NCBI Taxonomy" id="2026192"/>
    <lineage>
        <taxon>Bacteria</taxon>
        <taxon>Bacillati</taxon>
        <taxon>Bacillota</taxon>
        <taxon>Bacilli</taxon>
        <taxon>Bacillales</taxon>
        <taxon>Bacillaceae</taxon>
        <taxon>Bacillus</taxon>
        <taxon>Bacillus cereus group</taxon>
    </lineage>
</organism>
<dbReference type="PROSITE" id="PS00211">
    <property type="entry name" value="ABC_TRANSPORTER_1"/>
    <property type="match status" value="1"/>
</dbReference>
<gene>
    <name evidence="11" type="ORF">MRBLBA1_001903</name>
</gene>
<dbReference type="SMART" id="SM00382">
    <property type="entry name" value="AAA"/>
    <property type="match status" value="1"/>
</dbReference>
<feature type="region of interest" description="Disordered" evidence="7">
    <location>
        <begin position="1"/>
        <end position="23"/>
    </location>
</feature>
<dbReference type="PROSITE" id="PS50929">
    <property type="entry name" value="ABC_TM1F"/>
    <property type="match status" value="1"/>
</dbReference>
<keyword evidence="12" id="KW-1185">Reference proteome</keyword>
<dbReference type="Pfam" id="PF00664">
    <property type="entry name" value="ABC_membrane"/>
    <property type="match status" value="1"/>
</dbReference>
<reference evidence="11 12" key="1">
    <citation type="journal article" date="2023" name="Proc. Natl. Acad. Sci. U.S.A.">
        <title>Bacterial tolerance to host-exuded specialized metabolites structures the maize root microbiome.</title>
        <authorList>
            <person name="Thoenen L."/>
            <person name="Giroud C."/>
            <person name="Kreuzer M."/>
            <person name="Waelchli J."/>
            <person name="Gfeller V."/>
            <person name="Deslandes-Herold G."/>
            <person name="Mateo P."/>
            <person name="Robert C.A.M."/>
            <person name="Ahrens C.H."/>
            <person name="Rubio-Somoza I."/>
            <person name="Bruggmann R."/>
            <person name="Erb M."/>
            <person name="Schlaeppi K."/>
        </authorList>
    </citation>
    <scope>NUCLEOTIDE SEQUENCE [LARGE SCALE GENOMIC DNA]</scope>
    <source>
        <strain evidence="11 12">LBA1-1-1.1</strain>
    </source>
</reference>
<sequence>MSDRKIENRKQSGPGGGGPMGGGMRKIEKAKNFKGTMNKLLQYLKPYKLSILVVILFAIGSAAFTIVGPKILGNATTRLFEGLVSKVSGAPGAAIDFTYIGNIVILLLGLYILSTVFGIIQGYIISGVAQKVSYNFRKEIDEKINRMPLKYFDKTTHGEVLSRITNDVDTVSQTLNQSMSQIITSVITIIGVLIMMLSISWQMTLVAILILPVSMILIMAVVKRSQKYFKSQQEYLGHVNGQVEEIYSGHNIVKAFNKEEEEVKKFEEVNDTLYHSAWKSQFLSGMMMPIMTFIGNIGYVAVSILGGWLAVKRTIAVGDILAFVQYVRSFTQPIAQVAQIANVLQSTAAAAERVFEFLEEEEEVPEAENPVKLQKVQGEVTFQDVQFGYNPDKIIINNFSSNIKPGQKVAIVGPTGAGKTTIVKLLMRFYDINSGAICIDGHDIKDFTREDLRNMFGMVLQDTWLFNGSIMENIRYGRLDATDEEVIEASKAAHVHSFVKTLPNKYQMELNEEASNVSQGQKQLLTIARALIADPKILILDEATSSIDTRTEVLIQKAMENLMEGRTSFIIAHRLSTIRDADLILVMKDGDIVEQGNHEELLKADGFYASLYNSQFEGADAS</sequence>
<dbReference type="GO" id="GO:0005524">
    <property type="term" value="F:ATP binding"/>
    <property type="evidence" value="ECO:0007669"/>
    <property type="project" value="UniProtKB-KW"/>
</dbReference>
<dbReference type="RefSeq" id="WP_098889168.1">
    <property type="nucleotide sequence ID" value="NZ_JBEGIE010000013.1"/>
</dbReference>
<feature type="transmembrane region" description="Helical" evidence="8">
    <location>
        <begin position="205"/>
        <end position="222"/>
    </location>
</feature>
<feature type="transmembrane region" description="Helical" evidence="8">
    <location>
        <begin position="182"/>
        <end position="199"/>
    </location>
</feature>
<comment type="subcellular location">
    <subcellularLocation>
        <location evidence="1">Cell membrane</location>
        <topology evidence="1">Multi-pass membrane protein</topology>
    </subcellularLocation>
</comment>
<evidence type="ECO:0000256" key="2">
    <source>
        <dbReference type="ARBA" id="ARBA00022692"/>
    </source>
</evidence>
<dbReference type="InterPro" id="IPR011527">
    <property type="entry name" value="ABC1_TM_dom"/>
</dbReference>
<dbReference type="InterPro" id="IPR017871">
    <property type="entry name" value="ABC_transporter-like_CS"/>
</dbReference>
<dbReference type="EMBL" id="JBEGIE010000013">
    <property type="protein sequence ID" value="MEV4911210.1"/>
    <property type="molecule type" value="Genomic_DNA"/>
</dbReference>
<evidence type="ECO:0000313" key="12">
    <source>
        <dbReference type="Proteomes" id="UP001552502"/>
    </source>
</evidence>
<evidence type="ECO:0000256" key="7">
    <source>
        <dbReference type="SAM" id="MobiDB-lite"/>
    </source>
</evidence>
<dbReference type="CDD" id="cd03254">
    <property type="entry name" value="ABCC_Glucan_exporter_like"/>
    <property type="match status" value="1"/>
</dbReference>
<dbReference type="Pfam" id="PF00005">
    <property type="entry name" value="ABC_tran"/>
    <property type="match status" value="1"/>
</dbReference>
<evidence type="ECO:0000256" key="1">
    <source>
        <dbReference type="ARBA" id="ARBA00004651"/>
    </source>
</evidence>
<proteinExistence type="predicted"/>
<keyword evidence="2 8" id="KW-0812">Transmembrane</keyword>
<keyword evidence="6 8" id="KW-0472">Membrane</keyword>
<dbReference type="Proteomes" id="UP001552502">
    <property type="component" value="Unassembled WGS sequence"/>
</dbReference>
<evidence type="ECO:0000256" key="6">
    <source>
        <dbReference type="ARBA" id="ARBA00023136"/>
    </source>
</evidence>
<evidence type="ECO:0000256" key="4">
    <source>
        <dbReference type="ARBA" id="ARBA00022840"/>
    </source>
</evidence>
<keyword evidence="3" id="KW-0547">Nucleotide-binding</keyword>
<evidence type="ECO:0000256" key="5">
    <source>
        <dbReference type="ARBA" id="ARBA00022989"/>
    </source>
</evidence>
<feature type="transmembrane region" description="Helical" evidence="8">
    <location>
        <begin position="99"/>
        <end position="125"/>
    </location>
</feature>
<dbReference type="SUPFAM" id="SSF52540">
    <property type="entry name" value="P-loop containing nucleoside triphosphate hydrolases"/>
    <property type="match status" value="1"/>
</dbReference>
<dbReference type="PROSITE" id="PS50893">
    <property type="entry name" value="ABC_TRANSPORTER_2"/>
    <property type="match status" value="1"/>
</dbReference>
<feature type="compositionally biased region" description="Basic and acidic residues" evidence="7">
    <location>
        <begin position="1"/>
        <end position="10"/>
    </location>
</feature>
<feature type="compositionally biased region" description="Gly residues" evidence="7">
    <location>
        <begin position="13"/>
        <end position="23"/>
    </location>
</feature>
<accession>A0ABV3IAA5</accession>
<evidence type="ECO:0000259" key="10">
    <source>
        <dbReference type="PROSITE" id="PS50929"/>
    </source>
</evidence>
<dbReference type="PANTHER" id="PTHR43394">
    <property type="entry name" value="ATP-DEPENDENT PERMEASE MDL1, MITOCHONDRIAL"/>
    <property type="match status" value="1"/>
</dbReference>
<feature type="domain" description="ABC transporter" evidence="9">
    <location>
        <begin position="380"/>
        <end position="614"/>
    </location>
</feature>
<dbReference type="InterPro" id="IPR039421">
    <property type="entry name" value="Type_1_exporter"/>
</dbReference>
<dbReference type="SUPFAM" id="SSF90123">
    <property type="entry name" value="ABC transporter transmembrane region"/>
    <property type="match status" value="1"/>
</dbReference>
<evidence type="ECO:0000256" key="8">
    <source>
        <dbReference type="SAM" id="Phobius"/>
    </source>
</evidence>
<dbReference type="InterPro" id="IPR027417">
    <property type="entry name" value="P-loop_NTPase"/>
</dbReference>
<dbReference type="CDD" id="cd18547">
    <property type="entry name" value="ABC_6TM_Tm288_like"/>
    <property type="match status" value="1"/>
</dbReference>
<feature type="transmembrane region" description="Helical" evidence="8">
    <location>
        <begin position="290"/>
        <end position="311"/>
    </location>
</feature>
<feature type="domain" description="ABC transmembrane type-1" evidence="10">
    <location>
        <begin position="52"/>
        <end position="346"/>
    </location>
</feature>
<dbReference type="PANTHER" id="PTHR43394:SF1">
    <property type="entry name" value="ATP-BINDING CASSETTE SUB-FAMILY B MEMBER 10, MITOCHONDRIAL"/>
    <property type="match status" value="1"/>
</dbReference>
<evidence type="ECO:0000256" key="3">
    <source>
        <dbReference type="ARBA" id="ARBA00022741"/>
    </source>
</evidence>
<dbReference type="Gene3D" id="1.20.1560.10">
    <property type="entry name" value="ABC transporter type 1, transmembrane domain"/>
    <property type="match status" value="1"/>
</dbReference>
<evidence type="ECO:0000259" key="9">
    <source>
        <dbReference type="PROSITE" id="PS50893"/>
    </source>
</evidence>
<dbReference type="InterPro" id="IPR036640">
    <property type="entry name" value="ABC1_TM_sf"/>
</dbReference>
<dbReference type="InterPro" id="IPR003593">
    <property type="entry name" value="AAA+_ATPase"/>
</dbReference>
<comment type="caution">
    <text evidence="11">The sequence shown here is derived from an EMBL/GenBank/DDBJ whole genome shotgun (WGS) entry which is preliminary data.</text>
</comment>
<dbReference type="InterPro" id="IPR003439">
    <property type="entry name" value="ABC_transporter-like_ATP-bd"/>
</dbReference>